<dbReference type="GO" id="GO:0005789">
    <property type="term" value="C:endoplasmic reticulum membrane"/>
    <property type="evidence" value="ECO:0007669"/>
    <property type="project" value="UniProtKB-SubCell"/>
</dbReference>
<evidence type="ECO:0000256" key="5">
    <source>
        <dbReference type="ARBA" id="ARBA00022679"/>
    </source>
</evidence>
<dbReference type="Pfam" id="PF03155">
    <property type="entry name" value="Alg6_Alg8"/>
    <property type="match status" value="1"/>
</dbReference>
<accession>A0ABD2KU91</accession>
<organism evidence="11 12">
    <name type="scientific">Heterodera trifolii</name>
    <dbReference type="NCBI Taxonomy" id="157864"/>
    <lineage>
        <taxon>Eukaryota</taxon>
        <taxon>Metazoa</taxon>
        <taxon>Ecdysozoa</taxon>
        <taxon>Nematoda</taxon>
        <taxon>Chromadorea</taxon>
        <taxon>Rhabditida</taxon>
        <taxon>Tylenchina</taxon>
        <taxon>Tylenchomorpha</taxon>
        <taxon>Tylenchoidea</taxon>
        <taxon>Heteroderidae</taxon>
        <taxon>Heteroderinae</taxon>
        <taxon>Heterodera</taxon>
    </lineage>
</organism>
<evidence type="ECO:0000256" key="10">
    <source>
        <dbReference type="RuleBase" id="RU363110"/>
    </source>
</evidence>
<dbReference type="EC" id="2.4.1.-" evidence="10"/>
<keyword evidence="7 10" id="KW-0256">Endoplasmic reticulum</keyword>
<dbReference type="InterPro" id="IPR004856">
    <property type="entry name" value="Glyco_trans_ALG6/ALG8"/>
</dbReference>
<evidence type="ECO:0000256" key="2">
    <source>
        <dbReference type="ARBA" id="ARBA00004922"/>
    </source>
</evidence>
<feature type="transmembrane region" description="Helical" evidence="10">
    <location>
        <begin position="185"/>
        <end position="208"/>
    </location>
</feature>
<proteinExistence type="inferred from homology"/>
<dbReference type="PANTHER" id="PTHR12413">
    <property type="entry name" value="DOLICHYL GLYCOSYLTRANSFERASE"/>
    <property type="match status" value="1"/>
</dbReference>
<comment type="caution">
    <text evidence="11">The sequence shown here is derived from an EMBL/GenBank/DDBJ whole genome shotgun (WGS) entry which is preliminary data.</text>
</comment>
<keyword evidence="8 10" id="KW-1133">Transmembrane helix</keyword>
<keyword evidence="6 10" id="KW-0812">Transmembrane</keyword>
<comment type="subcellular location">
    <subcellularLocation>
        <location evidence="1 10">Endoplasmic reticulum membrane</location>
        <topology evidence="1 10">Multi-pass membrane protein</topology>
    </subcellularLocation>
</comment>
<name>A0ABD2KU91_9BILA</name>
<dbReference type="EMBL" id="JBICBT010000649">
    <property type="protein sequence ID" value="KAL3106473.1"/>
    <property type="molecule type" value="Genomic_DNA"/>
</dbReference>
<keyword evidence="5 10" id="KW-0808">Transferase</keyword>
<dbReference type="AlphaFoldDB" id="A0ABD2KU91"/>
<feature type="transmembrane region" description="Helical" evidence="10">
    <location>
        <begin position="12"/>
        <end position="32"/>
    </location>
</feature>
<evidence type="ECO:0000313" key="11">
    <source>
        <dbReference type="EMBL" id="KAL3106473.1"/>
    </source>
</evidence>
<keyword evidence="4 10" id="KW-0328">Glycosyltransferase</keyword>
<evidence type="ECO:0000256" key="4">
    <source>
        <dbReference type="ARBA" id="ARBA00022676"/>
    </source>
</evidence>
<evidence type="ECO:0000256" key="9">
    <source>
        <dbReference type="ARBA" id="ARBA00023136"/>
    </source>
</evidence>
<feature type="transmembrane region" description="Helical" evidence="10">
    <location>
        <begin position="104"/>
        <end position="122"/>
    </location>
</feature>
<sequence length="212" mass="24621">MANKDDALFRHPFVPIFCLIIVAVKFLLIRCYHSTDFEVHRNWMALAYHLPMSDWYRSDLSQWTLDYPPFFAYLEWIFAQFAAALDPEIVTLQRDAFFSENTLIFQRITVIIADLCYALILLDNVHFHTTPFSSATFCSLLTLCSPTNYSRALFSSPFCSISSTFFCIIRLHLSPFISSVFCFRWVTNFCAAFFRSFLLLALCSSLRLGHSF</sequence>
<evidence type="ECO:0000256" key="7">
    <source>
        <dbReference type="ARBA" id="ARBA00022824"/>
    </source>
</evidence>
<comment type="similarity">
    <text evidence="3 10">Belongs to the ALG6/ALG8 glucosyltransferase family.</text>
</comment>
<evidence type="ECO:0000256" key="3">
    <source>
        <dbReference type="ARBA" id="ARBA00008715"/>
    </source>
</evidence>
<evidence type="ECO:0000256" key="6">
    <source>
        <dbReference type="ARBA" id="ARBA00022692"/>
    </source>
</evidence>
<evidence type="ECO:0000256" key="8">
    <source>
        <dbReference type="ARBA" id="ARBA00022989"/>
    </source>
</evidence>
<gene>
    <name evidence="11" type="ORF">niasHT_011850</name>
</gene>
<comment type="caution">
    <text evidence="10">Lacks conserved residue(s) required for the propagation of feature annotation.</text>
</comment>
<evidence type="ECO:0000313" key="12">
    <source>
        <dbReference type="Proteomes" id="UP001620626"/>
    </source>
</evidence>
<keyword evidence="12" id="KW-1185">Reference proteome</keyword>
<protein>
    <recommendedName>
        <fullName evidence="10">Alpha-1,3-glucosyltransferase</fullName>
        <ecNumber evidence="10">2.4.1.-</ecNumber>
    </recommendedName>
</protein>
<evidence type="ECO:0000256" key="1">
    <source>
        <dbReference type="ARBA" id="ARBA00004477"/>
    </source>
</evidence>
<feature type="transmembrane region" description="Helical" evidence="10">
    <location>
        <begin position="152"/>
        <end position="173"/>
    </location>
</feature>
<dbReference type="PANTHER" id="PTHR12413:SF2">
    <property type="entry name" value="DOLICHYL PYROPHOSPHATE GLC1MAN9GLCNAC2 ALPHA-1,3-GLUCOSYLTRANSFERASE-RELATED"/>
    <property type="match status" value="1"/>
</dbReference>
<reference evidence="11 12" key="1">
    <citation type="submission" date="2024-10" db="EMBL/GenBank/DDBJ databases">
        <authorList>
            <person name="Kim D."/>
        </authorList>
    </citation>
    <scope>NUCLEOTIDE SEQUENCE [LARGE SCALE GENOMIC DNA]</scope>
    <source>
        <strain evidence="11">BH-2024</strain>
    </source>
</reference>
<keyword evidence="9 10" id="KW-0472">Membrane</keyword>
<dbReference type="GO" id="GO:0016757">
    <property type="term" value="F:glycosyltransferase activity"/>
    <property type="evidence" value="ECO:0007669"/>
    <property type="project" value="UniProtKB-KW"/>
</dbReference>
<dbReference type="Proteomes" id="UP001620626">
    <property type="component" value="Unassembled WGS sequence"/>
</dbReference>
<comment type="pathway">
    <text evidence="2 10">Protein modification; protein glycosylation.</text>
</comment>